<dbReference type="OrthoDB" id="4227485at2759"/>
<evidence type="ECO:0000313" key="2">
    <source>
        <dbReference type="Proteomes" id="UP000034947"/>
    </source>
</evidence>
<dbReference type="VEuPathDB" id="FungiDB:P175DRAFT_0529274"/>
<dbReference type="Pfam" id="PF12520">
    <property type="entry name" value="DUF3723"/>
    <property type="match status" value="1"/>
</dbReference>
<reference evidence="1 2" key="1">
    <citation type="submission" date="2015-02" db="EMBL/GenBank/DDBJ databases">
        <title>Draft Genome Sequences of Two Closely-Related Aflatoxigenic Aspergillus Species Obtained from the Cote d'Ivoire.</title>
        <authorList>
            <person name="Moore G.G."/>
            <person name="Beltz S.B."/>
            <person name="Mack B.M."/>
        </authorList>
    </citation>
    <scope>NUCLEOTIDE SEQUENCE [LARGE SCALE GENOMIC DNA]</scope>
    <source>
        <strain evidence="1 2">SRRC1432</strain>
    </source>
</reference>
<gene>
    <name evidence="1" type="ORF">AOCH_007202</name>
</gene>
<dbReference type="AlphaFoldDB" id="A0A0F8VB57"/>
<comment type="caution">
    <text evidence="1">The sequence shown here is derived from an EMBL/GenBank/DDBJ whole genome shotgun (WGS) entry which is preliminary data.</text>
</comment>
<name>A0A0F8VB57_9EURO</name>
<evidence type="ECO:0000313" key="1">
    <source>
        <dbReference type="EMBL" id="KKK20271.1"/>
    </source>
</evidence>
<dbReference type="EMBL" id="JYKN01001499">
    <property type="protein sequence ID" value="KKK20271.1"/>
    <property type="molecule type" value="Genomic_DNA"/>
</dbReference>
<keyword evidence="2" id="KW-1185">Reference proteome</keyword>
<protein>
    <submittedName>
        <fullName evidence="1">Uncharacterized protein</fullName>
    </submittedName>
</protein>
<sequence>MQQDWFTQVEARLTTEWQRAYQGTFRVKVEQIKFDPPSYRDLDRKVVEQLKQVFQAGQCRRLDAENHIPATVAKHDLEVALGQAGVLQEVPMSNADLKPLLCFNPGGLRGLHGRHRIQAASEVLAPRDSWWTVDLYLDDISDELKASLIDEYGREVNRPFRKRWLAKLSRSNQARFERIKNSKNRPLRCALDALLTIPGLWRHGMRISALQSLVSVNCDNEIVNYLRHIRHFWLSLVDGNPIASKKIDHDTVDQLQSLAPGSCSDAKIAKELVLRGQVFAAFSEAERIGIWARMQRFDGLIPSLYTFFEDFKYLVSYAHCIKRLLGHVKGSIHTTMNHMFVAPPEGECLIQTSDSSFRTARVSPMEQFELGYRQVWLYAMRHYPLMPPDPKTDAKLFANSNRAKADEHTVCKMARLAYRLGFRSTEIEELVNRSPDRAIARTALLQDRKPGIFRYDPHMFELLVDKIIECFQNAIPDQARTSPENLANFATDLRMRCGLSRMQMHNYDSLYLFIDHLHADKVPMTEIVTGFFVRRCVYFSFFGDLTSFPLLDYDPNSYKPSTATDLADEAGHFVPDEDTADDTHVSGRTGEQIVQDHRLQQSIQADNSAHHARECRALEIGKNQANED</sequence>
<proteinExistence type="predicted"/>
<organism evidence="1 2">
    <name type="scientific">Aspergillus ochraceoroseus</name>
    <dbReference type="NCBI Taxonomy" id="138278"/>
    <lineage>
        <taxon>Eukaryota</taxon>
        <taxon>Fungi</taxon>
        <taxon>Dikarya</taxon>
        <taxon>Ascomycota</taxon>
        <taxon>Pezizomycotina</taxon>
        <taxon>Eurotiomycetes</taxon>
        <taxon>Eurotiomycetidae</taxon>
        <taxon>Eurotiales</taxon>
        <taxon>Aspergillaceae</taxon>
        <taxon>Aspergillus</taxon>
        <taxon>Aspergillus subgen. Nidulantes</taxon>
    </lineage>
</organism>
<dbReference type="Proteomes" id="UP000034947">
    <property type="component" value="Unassembled WGS sequence"/>
</dbReference>
<accession>A0A0F8VB57</accession>
<dbReference type="InterPro" id="IPR022198">
    <property type="entry name" value="DUF3723"/>
</dbReference>